<accession>A0A1Q6DV21</accession>
<comment type="caution">
    <text evidence="1">The sequence shown here is derived from an EMBL/GenBank/DDBJ whole genome shotgun (WGS) entry which is preliminary data.</text>
</comment>
<gene>
    <name evidence="1" type="ORF">BTN85_0690</name>
</gene>
<sequence>MLQDFIFPKNLIGYLFNLYIWKRHSGFALDVGATQLKRYLEV</sequence>
<evidence type="ECO:0000313" key="2">
    <source>
        <dbReference type="Proteomes" id="UP000185744"/>
    </source>
</evidence>
<protein>
    <submittedName>
        <fullName evidence="1">Uncharacterized protein</fullName>
    </submittedName>
</protein>
<keyword evidence="2" id="KW-1185">Reference proteome</keyword>
<name>A0A1Q6DV21_METT1</name>
<dbReference type="EMBL" id="MSDW01000001">
    <property type="protein sequence ID" value="OKY78204.1"/>
    <property type="molecule type" value="Genomic_DNA"/>
</dbReference>
<dbReference type="Proteomes" id="UP000185744">
    <property type="component" value="Unassembled WGS sequence"/>
</dbReference>
<organism evidence="1 2">
    <name type="scientific">Methanohalarchaeum thermophilum</name>
    <dbReference type="NCBI Taxonomy" id="1903181"/>
    <lineage>
        <taxon>Archaea</taxon>
        <taxon>Methanobacteriati</taxon>
        <taxon>Methanobacteriota</taxon>
        <taxon>Methanonatronarchaeia</taxon>
        <taxon>Methanonatronarchaeales</taxon>
        <taxon>Methanonatronarchaeaceae</taxon>
        <taxon>Candidatus Methanohalarchaeum</taxon>
    </lineage>
</organism>
<dbReference type="STRING" id="1903181.BTN85_0690"/>
<dbReference type="InParanoid" id="A0A1Q6DV21"/>
<reference evidence="1" key="1">
    <citation type="submission" date="2016-12" db="EMBL/GenBank/DDBJ databases">
        <title>Discovery of methanogenic haloarchaea.</title>
        <authorList>
            <person name="Sorokin D.Y."/>
            <person name="Makarova K.S."/>
            <person name="Abbas B."/>
            <person name="Ferrer M."/>
            <person name="Golyshin P.N."/>
        </authorList>
    </citation>
    <scope>NUCLEOTIDE SEQUENCE [LARGE SCALE GENOMIC DNA]</scope>
    <source>
        <strain evidence="1">HMET1</strain>
    </source>
</reference>
<dbReference type="AlphaFoldDB" id="A0A1Q6DV21"/>
<evidence type="ECO:0000313" key="1">
    <source>
        <dbReference type="EMBL" id="OKY78204.1"/>
    </source>
</evidence>
<proteinExistence type="predicted"/>